<evidence type="ECO:0008006" key="4">
    <source>
        <dbReference type="Google" id="ProtNLM"/>
    </source>
</evidence>
<dbReference type="OrthoDB" id="2324719at2759"/>
<evidence type="ECO:0000256" key="1">
    <source>
        <dbReference type="SAM" id="Coils"/>
    </source>
</evidence>
<dbReference type="SUPFAM" id="SSF53067">
    <property type="entry name" value="Actin-like ATPase domain"/>
    <property type="match status" value="1"/>
</dbReference>
<keyword evidence="3" id="KW-1185">Reference proteome</keyword>
<proteinExistence type="predicted"/>
<dbReference type="AlphaFoldDB" id="A0A015I9L3"/>
<dbReference type="EMBL" id="JEMT01029942">
    <property type="protein sequence ID" value="EXX50475.1"/>
    <property type="molecule type" value="Genomic_DNA"/>
</dbReference>
<dbReference type="Proteomes" id="UP000022910">
    <property type="component" value="Unassembled WGS sequence"/>
</dbReference>
<protein>
    <recommendedName>
        <fullName evidence="4">Hsp70 family protein</fullName>
    </recommendedName>
</protein>
<keyword evidence="1" id="KW-0175">Coiled coil</keyword>
<dbReference type="InterPro" id="IPR043129">
    <property type="entry name" value="ATPase_NBD"/>
</dbReference>
<gene>
    <name evidence="2" type="ORF">RirG_270370</name>
</gene>
<sequence>MYDCRVIVGIEFGATHSGFGYANISSTEDISFYNQWSERLRTIRVPTVLSYDDEYENVQSWGYPALESSHVELFKFLLGEMENKPPLPREKAISDYLHELSKIVKEKICRRWESIDFYNQVLIILTIPDNYKISTWDMREYAFKAGLLNDCYSQNFKLITESEATALFCIKYLRKCNLSAGEKFMVVECGDSTINLTTRMLLIDEKLSVVLEQIEDNCAVEQELLKFLEQKIGSSAVSLLRKHQPQQLQYLQSAIKSFLTEFTGTQSESSLIEFDLKEHCPSITEYCEGEYHDNMVRDDWRIKLEFEDVKAMVDPVIERTIQLIDSQLHLRNNDCFALSLVGKFAKSIYFQLRIGETFNKRVQFISVPLHPESAIMRGAVLYGQNYVNMSDNDNIIENIQFHLSQTIKRLDEEKKKLQEDYNDLTNKYNEEANQHQITVENLKNDIEGLETHIEDINQLHQTRIKLQEQRESQMQNKLQDEIQTLNNNLNKYKSLYENLQEKYDDLTNKYNEEANHHQIIVKNLESNIKGLENQIDDINQQYQTKIKFQEQRESQMQNKLQDEIQTLNNNLNEYKLLYGNLQEKHGDLTNKYNEDANQHQIIVEKLKSDIKDTEEKYLKNIQELENQINDINQQYQNKIKLQEQRESQMQNKLQEEIQTLNNNFNDHKLLYNDLQENYNDLTNKYSKEANQHQIIVENLNNDIKKLENQIEDINQQYQNKIKLQEQRESQMQNKLQEEIQTLNNNFNKYKLLHDNLQEKYDELTNKCNEETIQHQMIVENLKSDIKNIEDKYLVNIKQLENKMSDIDQQQQSKIKLQEQQIDQLQQSLELKEIQLQSLEKDLGAINNSLYQKNIFKDELLNYQLDDVGQNYIINLNNDISKLNNNLKKYITDLDQDVIVNIEEIKKLLLLYKCPVKITNQKDNLLLIQAVLQRHIIETIFSYATKYFQSTGQHYHLESNIINQASSLSTLLTDASKYRTGNNEIMRIASTKLRKQIYLILNNCGFSDMYGKNNAKYEHPFITFYKEKLNKTINELRTIKDQEKITVDHLAATIIREVIKIFWFRLKIHESVAQYVWIPFNAKVDEIFMEGENFDDSDNENLYVDLCYFPLIGKDLTSNNHEVYVPAKVFVRKNQ</sequence>
<organism evidence="2 3">
    <name type="scientific">Rhizophagus irregularis (strain DAOM 197198w)</name>
    <name type="common">Glomus intraradices</name>
    <dbReference type="NCBI Taxonomy" id="1432141"/>
    <lineage>
        <taxon>Eukaryota</taxon>
        <taxon>Fungi</taxon>
        <taxon>Fungi incertae sedis</taxon>
        <taxon>Mucoromycota</taxon>
        <taxon>Glomeromycotina</taxon>
        <taxon>Glomeromycetes</taxon>
        <taxon>Glomerales</taxon>
        <taxon>Glomeraceae</taxon>
        <taxon>Rhizophagus</taxon>
    </lineage>
</organism>
<reference evidence="2 3" key="1">
    <citation type="submission" date="2014-02" db="EMBL/GenBank/DDBJ databases">
        <title>Single nucleus genome sequencing reveals high similarity among nuclei of an endomycorrhizal fungus.</title>
        <authorList>
            <person name="Lin K."/>
            <person name="Geurts R."/>
            <person name="Zhang Z."/>
            <person name="Limpens E."/>
            <person name="Saunders D.G."/>
            <person name="Mu D."/>
            <person name="Pang E."/>
            <person name="Cao H."/>
            <person name="Cha H."/>
            <person name="Lin T."/>
            <person name="Zhou Q."/>
            <person name="Shang Y."/>
            <person name="Li Y."/>
            <person name="Ivanov S."/>
            <person name="Sharma T."/>
            <person name="Velzen R.V."/>
            <person name="Ruijter N.D."/>
            <person name="Aanen D.K."/>
            <person name="Win J."/>
            <person name="Kamoun S."/>
            <person name="Bisseling T."/>
            <person name="Huang S."/>
        </authorList>
    </citation>
    <scope>NUCLEOTIDE SEQUENCE [LARGE SCALE GENOMIC DNA]</scope>
    <source>
        <strain evidence="3">DAOM197198w</strain>
    </source>
</reference>
<name>A0A015I9L3_RHIIW</name>
<feature type="coiled-coil region" evidence="1">
    <location>
        <begin position="400"/>
        <end position="848"/>
    </location>
</feature>
<dbReference type="PANTHER" id="PTHR14187:SF5">
    <property type="entry name" value="HEAT SHOCK 70 KDA PROTEIN 12A"/>
    <property type="match status" value="1"/>
</dbReference>
<evidence type="ECO:0000313" key="3">
    <source>
        <dbReference type="Proteomes" id="UP000022910"/>
    </source>
</evidence>
<accession>A0A015I9L3</accession>
<evidence type="ECO:0000313" key="2">
    <source>
        <dbReference type="EMBL" id="EXX50475.1"/>
    </source>
</evidence>
<comment type="caution">
    <text evidence="2">The sequence shown here is derived from an EMBL/GenBank/DDBJ whole genome shotgun (WGS) entry which is preliminary data.</text>
</comment>
<dbReference type="STRING" id="1432141.A0A015I9L3"/>
<dbReference type="PANTHER" id="PTHR14187">
    <property type="entry name" value="ALPHA KINASE/ELONGATION FACTOR 2 KINASE"/>
    <property type="match status" value="1"/>
</dbReference>
<dbReference type="HOGENOM" id="CLU_008980_0_0_1"/>
<dbReference type="Gene3D" id="3.30.420.40">
    <property type="match status" value="1"/>
</dbReference>